<keyword evidence="1" id="KW-0812">Transmembrane</keyword>
<feature type="transmembrane region" description="Helical" evidence="1">
    <location>
        <begin position="125"/>
        <end position="144"/>
    </location>
</feature>
<protein>
    <recommendedName>
        <fullName evidence="4">EpsG family protein</fullName>
    </recommendedName>
</protein>
<evidence type="ECO:0008006" key="4">
    <source>
        <dbReference type="Google" id="ProtNLM"/>
    </source>
</evidence>
<dbReference type="EMBL" id="LT630450">
    <property type="protein sequence ID" value="SFV73803.1"/>
    <property type="molecule type" value="Genomic_DNA"/>
</dbReference>
<proteinExistence type="predicted"/>
<accession>A0A1K1LGI6</accession>
<dbReference type="KEGG" id="dpg:DESPIGER_1979"/>
<dbReference type="AlphaFoldDB" id="A0A1K1LGI6"/>
<dbReference type="OrthoDB" id="7066290at2"/>
<sequence>MRQSADNVLALSLFFLFFADFVHSAICFYNAFPNGYVWGELFIKYTDGPVRRGLTGYLLYKSAAFLNIHVFWTLFVSTVYMLFFIRAYTFIRSSVSYFFTIILFFSPALLAFLVKDPDLYGRKDILFLGLLTIIMAKAGAIIIAPEKQGKAWLTIALCYLVAFLVHEITLFFSLLPALLVLRAGGRHRLPVLAAIGSVFLLSVLFAVHFQGTETMREAMFRDWQALIPDFTTQGGMRFIGKDLSSHATPFPWLRNYSLRLSYIAAWLLALLPLGLLLYVYRFHRVCSAVLGRSMTWLAYGCALFPAVALTFTINDFGRMISYSCLMFLFFVLHILRIYRDANGDLPVRPCFTKLHFANTPVLIGSLYYLLCWKLYHYVPLSMEPRIISLSF</sequence>
<feature type="transmembrane region" description="Helical" evidence="1">
    <location>
        <begin position="293"/>
        <end position="313"/>
    </location>
</feature>
<feature type="transmembrane region" description="Helical" evidence="1">
    <location>
        <begin position="320"/>
        <end position="338"/>
    </location>
</feature>
<dbReference type="Proteomes" id="UP000186323">
    <property type="component" value="Chromosome I"/>
</dbReference>
<feature type="transmembrane region" description="Helical" evidence="1">
    <location>
        <begin position="95"/>
        <end position="113"/>
    </location>
</feature>
<keyword evidence="1" id="KW-0472">Membrane</keyword>
<reference evidence="3" key="1">
    <citation type="submission" date="2016-10" db="EMBL/GenBank/DDBJ databases">
        <authorList>
            <person name="Wegmann U."/>
        </authorList>
    </citation>
    <scope>NUCLEOTIDE SEQUENCE [LARGE SCALE GENOMIC DNA]</scope>
</reference>
<evidence type="ECO:0000256" key="1">
    <source>
        <dbReference type="SAM" id="Phobius"/>
    </source>
</evidence>
<organism evidence="2 3">
    <name type="scientific">Desulfovibrio piger</name>
    <dbReference type="NCBI Taxonomy" id="901"/>
    <lineage>
        <taxon>Bacteria</taxon>
        <taxon>Pseudomonadati</taxon>
        <taxon>Thermodesulfobacteriota</taxon>
        <taxon>Desulfovibrionia</taxon>
        <taxon>Desulfovibrionales</taxon>
        <taxon>Desulfovibrionaceae</taxon>
        <taxon>Desulfovibrio</taxon>
    </lineage>
</organism>
<feature type="transmembrane region" description="Helical" evidence="1">
    <location>
        <begin position="260"/>
        <end position="281"/>
    </location>
</feature>
<dbReference type="RefSeq" id="WP_156831682.1">
    <property type="nucleotide sequence ID" value="NZ_LT630450.1"/>
</dbReference>
<evidence type="ECO:0000313" key="3">
    <source>
        <dbReference type="Proteomes" id="UP000186323"/>
    </source>
</evidence>
<feature type="transmembrane region" description="Helical" evidence="1">
    <location>
        <begin position="358"/>
        <end position="375"/>
    </location>
</feature>
<evidence type="ECO:0000313" key="2">
    <source>
        <dbReference type="EMBL" id="SFV73803.1"/>
    </source>
</evidence>
<keyword evidence="1" id="KW-1133">Transmembrane helix</keyword>
<gene>
    <name evidence="2" type="ORF">DESPIGER_1979</name>
</gene>
<feature type="transmembrane region" description="Helical" evidence="1">
    <location>
        <begin position="64"/>
        <end position="83"/>
    </location>
</feature>
<name>A0A1K1LGI6_9BACT</name>
<keyword evidence="3" id="KW-1185">Reference proteome</keyword>
<feature type="transmembrane region" description="Helical" evidence="1">
    <location>
        <begin position="191"/>
        <end position="209"/>
    </location>
</feature>
<feature type="transmembrane region" description="Helical" evidence="1">
    <location>
        <begin position="156"/>
        <end position="179"/>
    </location>
</feature>